<feature type="domain" description="PDZ" evidence="12">
    <location>
        <begin position="92"/>
        <end position="180"/>
    </location>
</feature>
<keyword evidence="4" id="KW-0645">Protease</keyword>
<evidence type="ECO:0000256" key="4">
    <source>
        <dbReference type="ARBA" id="ARBA00022670"/>
    </source>
</evidence>
<comment type="cofactor">
    <cofactor evidence="1">
        <name>Zn(2+)</name>
        <dbReference type="ChEBI" id="CHEBI:29105"/>
    </cofactor>
</comment>
<evidence type="ECO:0000256" key="9">
    <source>
        <dbReference type="ARBA" id="ARBA00023049"/>
    </source>
</evidence>
<comment type="similarity">
    <text evidence="3">Belongs to the peptidase M50B family.</text>
</comment>
<evidence type="ECO:0000256" key="11">
    <source>
        <dbReference type="SAM" id="Phobius"/>
    </source>
</evidence>
<organism evidence="13 14">
    <name type="scientific">Pendulispora brunnea</name>
    <dbReference type="NCBI Taxonomy" id="2905690"/>
    <lineage>
        <taxon>Bacteria</taxon>
        <taxon>Pseudomonadati</taxon>
        <taxon>Myxococcota</taxon>
        <taxon>Myxococcia</taxon>
        <taxon>Myxococcales</taxon>
        <taxon>Sorangiineae</taxon>
        <taxon>Pendulisporaceae</taxon>
        <taxon>Pendulispora</taxon>
    </lineage>
</organism>
<dbReference type="InterPro" id="IPR008915">
    <property type="entry name" value="Peptidase_M50"/>
</dbReference>
<dbReference type="Proteomes" id="UP001379533">
    <property type="component" value="Chromosome"/>
</dbReference>
<evidence type="ECO:0000313" key="13">
    <source>
        <dbReference type="EMBL" id="WXA92795.1"/>
    </source>
</evidence>
<accession>A0ABZ2K6M7</accession>
<dbReference type="SMART" id="SM00228">
    <property type="entry name" value="PDZ"/>
    <property type="match status" value="3"/>
</dbReference>
<evidence type="ECO:0000256" key="3">
    <source>
        <dbReference type="ARBA" id="ARBA00007931"/>
    </source>
</evidence>
<dbReference type="NCBIfam" id="TIGR00054">
    <property type="entry name" value="RIP metalloprotease RseP"/>
    <property type="match status" value="1"/>
</dbReference>
<protein>
    <submittedName>
        <fullName evidence="13">RIP metalloprotease RseP</fullName>
    </submittedName>
</protein>
<keyword evidence="8 11" id="KW-1133">Transmembrane helix</keyword>
<dbReference type="PANTHER" id="PTHR42837">
    <property type="entry name" value="REGULATOR OF SIGMA-E PROTEASE RSEP"/>
    <property type="match status" value="1"/>
</dbReference>
<dbReference type="CDD" id="cd06163">
    <property type="entry name" value="S2P-M50_PDZ_RseP-like"/>
    <property type="match status" value="1"/>
</dbReference>
<dbReference type="InterPro" id="IPR004387">
    <property type="entry name" value="Pept_M50_Zn"/>
</dbReference>
<keyword evidence="7" id="KW-0862">Zinc</keyword>
<dbReference type="PANTHER" id="PTHR42837:SF2">
    <property type="entry name" value="MEMBRANE METALLOPROTEASE ARASP2, CHLOROPLASTIC-RELATED"/>
    <property type="match status" value="1"/>
</dbReference>
<evidence type="ECO:0000256" key="7">
    <source>
        <dbReference type="ARBA" id="ARBA00022833"/>
    </source>
</evidence>
<keyword evidence="14" id="KW-1185">Reference proteome</keyword>
<evidence type="ECO:0000256" key="8">
    <source>
        <dbReference type="ARBA" id="ARBA00022989"/>
    </source>
</evidence>
<dbReference type="SUPFAM" id="SSF50156">
    <property type="entry name" value="PDZ domain-like"/>
    <property type="match status" value="3"/>
</dbReference>
<keyword evidence="10 11" id="KW-0472">Membrane</keyword>
<dbReference type="Gene3D" id="2.30.42.10">
    <property type="match status" value="3"/>
</dbReference>
<feature type="transmembrane region" description="Helical" evidence="11">
    <location>
        <begin position="536"/>
        <end position="553"/>
    </location>
</feature>
<dbReference type="Pfam" id="PF02163">
    <property type="entry name" value="Peptidase_M50"/>
    <property type="match status" value="1"/>
</dbReference>
<feature type="domain" description="PDZ" evidence="12">
    <location>
        <begin position="210"/>
        <end position="277"/>
    </location>
</feature>
<sequence length="573" mass="63177">MDLLYFTLLTSILIFIHESGHFVFAKFFGVKVITFSIGFGPKILRLRGKETEYCVGLLPFGGFVKMLEEAKGTEAIPPEDAKRTFEAQALWKRVVIVLAGPAMNVVFPVALYTSVFLEDRTFPAPNVGVVTPGRTAEGKLVPGDRILSVDGQDVETFPDVQRIVSQRAGVPVRFVVERDGKQVEVQVTPADELVERSEVQRELDVVEHVARVGIMPNFPAPVIGVPRSDSPAYRAGLRTFDRITAINGKKVDRFLDLIDALAKNRGDTVVLAYLRPVPVPAAGGLCDIAVMDPGAVTLTPMPRESAGTEENADARAKDVLLRSGIEGSDMYVAFVPPGSGEWKAGLRAGDRITQLDGVPQRYWPAMAEELLRDPNRMHALEWTRGGQPMAGNFQLRKEQWVDEFSQRHERHVFLTTHWSPNAPPAMVKNPNLISYSLRGAFEETVNVIKFITVGFWRILQGRVSLASVSGPITMYDVAGQAGAKGTRDFVWAMAVISINVGLVNLLPIPVLDGGHLVFLALEAIKKRPLSLRAREVSSLVGMSVLFVLMMVAFKNDVERRWDVIVGQIREIFG</sequence>
<keyword evidence="9 13" id="KW-0482">Metalloprotease</keyword>
<evidence type="ECO:0000256" key="10">
    <source>
        <dbReference type="ARBA" id="ARBA00023136"/>
    </source>
</evidence>
<dbReference type="RefSeq" id="WP_394843395.1">
    <property type="nucleotide sequence ID" value="NZ_CP089982.1"/>
</dbReference>
<evidence type="ECO:0000256" key="1">
    <source>
        <dbReference type="ARBA" id="ARBA00001947"/>
    </source>
</evidence>
<evidence type="ECO:0000256" key="2">
    <source>
        <dbReference type="ARBA" id="ARBA00004141"/>
    </source>
</evidence>
<evidence type="ECO:0000313" key="14">
    <source>
        <dbReference type="Proteomes" id="UP001379533"/>
    </source>
</evidence>
<feature type="domain" description="PDZ" evidence="12">
    <location>
        <begin position="321"/>
        <end position="386"/>
    </location>
</feature>
<keyword evidence="6" id="KW-0378">Hydrolase</keyword>
<keyword evidence="5 11" id="KW-0812">Transmembrane</keyword>
<dbReference type="InterPro" id="IPR001478">
    <property type="entry name" value="PDZ"/>
</dbReference>
<evidence type="ECO:0000256" key="5">
    <source>
        <dbReference type="ARBA" id="ARBA00022692"/>
    </source>
</evidence>
<reference evidence="13 14" key="1">
    <citation type="submission" date="2021-12" db="EMBL/GenBank/DDBJ databases">
        <title>Discovery of the Pendulisporaceae a myxobacterial family with distinct sporulation behavior and unique specialized metabolism.</title>
        <authorList>
            <person name="Garcia R."/>
            <person name="Popoff A."/>
            <person name="Bader C.D."/>
            <person name="Loehr J."/>
            <person name="Walesch S."/>
            <person name="Walt C."/>
            <person name="Boldt J."/>
            <person name="Bunk B."/>
            <person name="Haeckl F.J.F.P.J."/>
            <person name="Gunesch A.P."/>
            <person name="Birkelbach J."/>
            <person name="Nuebel U."/>
            <person name="Pietschmann T."/>
            <person name="Bach T."/>
            <person name="Mueller R."/>
        </authorList>
    </citation>
    <scope>NUCLEOTIDE SEQUENCE [LARGE SCALE GENOMIC DNA]</scope>
    <source>
        <strain evidence="13 14">MSr12523</strain>
    </source>
</reference>
<dbReference type="Pfam" id="PF17820">
    <property type="entry name" value="PDZ_6"/>
    <property type="match status" value="2"/>
</dbReference>
<gene>
    <name evidence="13" type="primary">rseP</name>
    <name evidence="13" type="ORF">LZC95_40905</name>
</gene>
<dbReference type="GO" id="GO:0008237">
    <property type="term" value="F:metallopeptidase activity"/>
    <property type="evidence" value="ECO:0007669"/>
    <property type="project" value="UniProtKB-KW"/>
</dbReference>
<evidence type="ECO:0000259" key="12">
    <source>
        <dbReference type="SMART" id="SM00228"/>
    </source>
</evidence>
<dbReference type="EMBL" id="CP089982">
    <property type="protein sequence ID" value="WXA92795.1"/>
    <property type="molecule type" value="Genomic_DNA"/>
</dbReference>
<dbReference type="InterPro" id="IPR041489">
    <property type="entry name" value="PDZ_6"/>
</dbReference>
<dbReference type="CDD" id="cd23081">
    <property type="entry name" value="cpPDZ_EcRseP-like"/>
    <property type="match status" value="1"/>
</dbReference>
<proteinExistence type="inferred from homology"/>
<dbReference type="InterPro" id="IPR036034">
    <property type="entry name" value="PDZ_sf"/>
</dbReference>
<evidence type="ECO:0000256" key="6">
    <source>
        <dbReference type="ARBA" id="ARBA00022801"/>
    </source>
</evidence>
<name>A0ABZ2K6M7_9BACT</name>
<comment type="subcellular location">
    <subcellularLocation>
        <location evidence="2">Membrane</location>
        <topology evidence="2">Multi-pass membrane protein</topology>
    </subcellularLocation>
</comment>